<protein>
    <submittedName>
        <fullName evidence="5">Thymidylate synthase thyX</fullName>
    </submittedName>
</protein>
<sequence>MEMLTDDEARLIAPYVSNTTAGVFAIHGLPEAVKAGLFARYSRSTKGLRRLLLDEFADVLDPDRTDDLDEGDRARELLDRVVVQFGDDSVAAGGGAHAAVEGASNLLAKQLEWGRLAAYLEKSTRYVPYDDKVDGRYRYVRPPEIIDGPHLAEYERVLDNVFDIYSGLIGPLEAMYRARHPQDAQTSAEAYRNTIRAKALDTARGLLPAATATNVGIFASGQAWENMLMRMRGHDLAEVRTTGDALLGELRTVIPSFLRRVDMPDRGNVWTAYLASLRAIAKDVHTSEIRPTFGPDRPGRPGVRLVAHGPDGADIDVIAGLLYGVSDLPEDELRFTVARMPAAQRADLLKRLAGDRTNRRHKPGRGLERAWYRFELVSDYGAFRDLQRHRMATIDWQLLSPVHGYTIPDDIIDLGGTHAKAYKRALWSQADLHRTLLSTHGPEVAQYAVGFAYNLRYTIQINARALMFMLELRTQPQGHPSYRRVCQEMHRLVDGVTPSIAAIMLRRPSRLRTGTP</sequence>
<dbReference type="PROSITE" id="PS51331">
    <property type="entry name" value="THYX"/>
    <property type="match status" value="2"/>
</dbReference>
<evidence type="ECO:0000313" key="5">
    <source>
        <dbReference type="EMBL" id="AXV09978.1"/>
    </source>
</evidence>
<dbReference type="GO" id="GO:0032259">
    <property type="term" value="P:methylation"/>
    <property type="evidence" value="ECO:0007669"/>
    <property type="project" value="UniProtKB-KW"/>
</dbReference>
<gene>
    <name evidence="5" type="ORF">DVS28_b0208</name>
</gene>
<dbReference type="GO" id="GO:0050797">
    <property type="term" value="F:thymidylate synthase (FAD) activity"/>
    <property type="evidence" value="ECO:0007669"/>
    <property type="project" value="InterPro"/>
</dbReference>
<evidence type="ECO:0000256" key="1">
    <source>
        <dbReference type="ARBA" id="ARBA00022603"/>
    </source>
</evidence>
<organism evidence="5 6">
    <name type="scientific">Euzebya pacifica</name>
    <dbReference type="NCBI Taxonomy" id="1608957"/>
    <lineage>
        <taxon>Bacteria</taxon>
        <taxon>Bacillati</taxon>
        <taxon>Actinomycetota</taxon>
        <taxon>Nitriliruptoria</taxon>
        <taxon>Euzebyales</taxon>
    </lineage>
</organism>
<dbReference type="KEGG" id="euz:DVS28_b0208"/>
<accession>A0A346Y681</accession>
<reference evidence="5 6" key="1">
    <citation type="submission" date="2018-09" db="EMBL/GenBank/DDBJ databases">
        <title>Complete genome sequence of Euzebya sp. DY32-46 isolated from seawater of Pacific Ocean.</title>
        <authorList>
            <person name="Xu L."/>
            <person name="Wu Y.-H."/>
            <person name="Xu X.-W."/>
        </authorList>
    </citation>
    <scope>NUCLEOTIDE SEQUENCE [LARGE SCALE GENOMIC DNA]</scope>
    <source>
        <strain evidence="5 6">DY32-46</strain>
        <plasmid evidence="6">pedy32-46i</plasmid>
    </source>
</reference>
<keyword evidence="1" id="KW-0808">Transferase</keyword>
<dbReference type="Proteomes" id="UP000264006">
    <property type="component" value="Plasmid pEDY32-46I"/>
</dbReference>
<dbReference type="RefSeq" id="WP_164711104.1">
    <property type="nucleotide sequence ID" value="NZ_CP031166.1"/>
</dbReference>
<keyword evidence="5" id="KW-0614">Plasmid</keyword>
<dbReference type="PANTHER" id="PTHR34934">
    <property type="entry name" value="FLAVIN-DEPENDENT THYMIDYLATE SYNTHASE"/>
    <property type="match status" value="1"/>
</dbReference>
<keyword evidence="2" id="KW-0285">Flavoprotein</keyword>
<evidence type="ECO:0000256" key="4">
    <source>
        <dbReference type="ARBA" id="ARBA00022827"/>
    </source>
</evidence>
<keyword evidence="3" id="KW-0545">Nucleotide biosynthesis</keyword>
<dbReference type="GO" id="GO:0006231">
    <property type="term" value="P:dTMP biosynthetic process"/>
    <property type="evidence" value="ECO:0007669"/>
    <property type="project" value="InterPro"/>
</dbReference>
<evidence type="ECO:0000313" key="6">
    <source>
        <dbReference type="Proteomes" id="UP000264006"/>
    </source>
</evidence>
<dbReference type="AlphaFoldDB" id="A0A346Y681"/>
<keyword evidence="4" id="KW-0274">FAD</keyword>
<dbReference type="Gene3D" id="3.30.1360.170">
    <property type="match status" value="2"/>
</dbReference>
<evidence type="ECO:0000256" key="2">
    <source>
        <dbReference type="ARBA" id="ARBA00022630"/>
    </source>
</evidence>
<dbReference type="Pfam" id="PF02511">
    <property type="entry name" value="Thy1"/>
    <property type="match status" value="2"/>
</dbReference>
<dbReference type="GO" id="GO:0070402">
    <property type="term" value="F:NADPH binding"/>
    <property type="evidence" value="ECO:0007669"/>
    <property type="project" value="TreeGrafter"/>
</dbReference>
<dbReference type="EMBL" id="CP031166">
    <property type="protein sequence ID" value="AXV09978.1"/>
    <property type="molecule type" value="Genomic_DNA"/>
</dbReference>
<keyword evidence="1" id="KW-0489">Methyltransferase</keyword>
<evidence type="ECO:0000256" key="3">
    <source>
        <dbReference type="ARBA" id="ARBA00022727"/>
    </source>
</evidence>
<geneLocation type="plasmid" evidence="6">
    <name>pedy32-46i</name>
</geneLocation>
<proteinExistence type="predicted"/>
<dbReference type="PANTHER" id="PTHR34934:SF1">
    <property type="entry name" value="FLAVIN-DEPENDENT THYMIDYLATE SYNTHASE"/>
    <property type="match status" value="1"/>
</dbReference>
<dbReference type="GO" id="GO:0050660">
    <property type="term" value="F:flavin adenine dinucleotide binding"/>
    <property type="evidence" value="ECO:0007669"/>
    <property type="project" value="InterPro"/>
</dbReference>
<dbReference type="CDD" id="cd20175">
    <property type="entry name" value="ThyX"/>
    <property type="match status" value="1"/>
</dbReference>
<name>A0A346Y681_9ACTN</name>
<dbReference type="GO" id="GO:0004799">
    <property type="term" value="F:thymidylate synthase activity"/>
    <property type="evidence" value="ECO:0007669"/>
    <property type="project" value="TreeGrafter"/>
</dbReference>
<dbReference type="InterPro" id="IPR036098">
    <property type="entry name" value="Thymidylate_synthase_ThyX_sf"/>
</dbReference>
<keyword evidence="6" id="KW-1185">Reference proteome</keyword>
<dbReference type="SUPFAM" id="SSF69796">
    <property type="entry name" value="Thymidylate synthase-complementing protein Thy1"/>
    <property type="match status" value="2"/>
</dbReference>
<dbReference type="InterPro" id="IPR003669">
    <property type="entry name" value="Thymidylate_synthase_ThyX"/>
</dbReference>